<feature type="compositionally biased region" description="Low complexity" evidence="2">
    <location>
        <begin position="193"/>
        <end position="213"/>
    </location>
</feature>
<feature type="compositionally biased region" description="Low complexity" evidence="2">
    <location>
        <begin position="169"/>
        <end position="183"/>
    </location>
</feature>
<evidence type="ECO:0000256" key="2">
    <source>
        <dbReference type="SAM" id="MobiDB-lite"/>
    </source>
</evidence>
<sequence>MATKSRAPGGPPDSLADHSSASGFPARAKSAVRTGGRAVLVPRGSVAGVTSKAKASCGGRVVLRRPPARPPPPPPPPAPAAATAQPESAAEDDGAASAGDATESVASDLVPELCTEASVEHGQQEPLQAPNEPGGEEAADVADPAERQQEEGVPEEDEEWWCLLEAEEQQAAVARKAPAAALAEGSRGTATTDDQAAAEAEQEAGAADASAAADAEEEIALEMEDLSNLLEEAAESAWYRGESSNLQGNEPADGEEAEEEAAEEAEEEEDCEQEFMASPCTSASDDGEGEPPWLGFEWPRNDAATAADAEWRSELLDTTPRGEVDLRTAVPHLARYLVTHPRALFVPGRRSSAGRSSGRYFVDDGRSLDAMADKMVTGCWACGKLDHESQACPFKRCFVCSQRGHEGNVCRFKGLWCRTCWRQGHEARCCPQLEYEAGLVYGAGEGSDMEFEGEPADAGDAGEEELAEEEEDVDLVDVEGFPDVPDASAAQEEEVFGRNEHLPFGQQMEEDMSGTCEVVDVDLCSEGEDAHWAMLDEDYLPLAALDSCDEEAAADAALATAMGPTEEPRTFGPEVLDVPDWKRSSSSATTGYMPAPKVAARRPAPRVALRQALTSKAAGHRLGVRARSQPEMFEPPVRVLLVPSKAAASRAPSRRRPGGRAKAPPVLAGAPSIAGSKAKSLAPTPPSVPPPLLVGKSKARPSSAPPAVLNPPPPPPPPPPPSTDGPPLPPPDNEGCAGSPPPLEGPSPGEPPAPPRPPLPPSSLPAAAQLMLAQQQLMQHTQQQFQRQLLQQQLQQLQQQQAQVASMAGQAAAAEWWQQQVQALPWLSWMGLSGLQAPTMPWPSAAQG</sequence>
<accession>A0A7S4R4V3</accession>
<feature type="compositionally biased region" description="Pro residues" evidence="2">
    <location>
        <begin position="68"/>
        <end position="79"/>
    </location>
</feature>
<dbReference type="PANTHER" id="PTHR22639">
    <property type="entry name" value="GAG-RELATED PROTEIN"/>
    <property type="match status" value="1"/>
</dbReference>
<dbReference type="GO" id="GO:0003690">
    <property type="term" value="F:double-stranded DNA binding"/>
    <property type="evidence" value="ECO:0007669"/>
    <property type="project" value="InterPro"/>
</dbReference>
<gene>
    <name evidence="3" type="ORF">AMON00008_LOCUS30215</name>
</gene>
<dbReference type="PANTHER" id="PTHR22639:SF3">
    <property type="entry name" value="ZINC FINGER CCHC DOMAIN-CONTAINING PROTEIN 3"/>
    <property type="match status" value="1"/>
</dbReference>
<feature type="region of interest" description="Disordered" evidence="2">
    <location>
        <begin position="238"/>
        <end position="289"/>
    </location>
</feature>
<reference evidence="3" key="1">
    <citation type="submission" date="2021-01" db="EMBL/GenBank/DDBJ databases">
        <authorList>
            <person name="Corre E."/>
            <person name="Pelletier E."/>
            <person name="Niang G."/>
            <person name="Scheremetjew M."/>
            <person name="Finn R."/>
            <person name="Kale V."/>
            <person name="Holt S."/>
            <person name="Cochrane G."/>
            <person name="Meng A."/>
            <person name="Brown T."/>
            <person name="Cohen L."/>
        </authorList>
    </citation>
    <scope>NUCLEOTIDE SEQUENCE</scope>
    <source>
        <strain evidence="3">CCMP3105</strain>
    </source>
</reference>
<feature type="compositionally biased region" description="Pro residues" evidence="2">
    <location>
        <begin position="683"/>
        <end position="692"/>
    </location>
</feature>
<dbReference type="EMBL" id="HBNR01043434">
    <property type="protein sequence ID" value="CAE4603517.1"/>
    <property type="molecule type" value="Transcribed_RNA"/>
</dbReference>
<name>A0A7S4R4V3_9DINO</name>
<dbReference type="AlphaFoldDB" id="A0A7S4R4V3"/>
<feature type="compositionally biased region" description="Acidic residues" evidence="2">
    <location>
        <begin position="252"/>
        <end position="273"/>
    </location>
</feature>
<feature type="compositionally biased region" description="Acidic residues" evidence="2">
    <location>
        <begin position="152"/>
        <end position="168"/>
    </location>
</feature>
<feature type="region of interest" description="Disordered" evidence="2">
    <location>
        <begin position="644"/>
        <end position="764"/>
    </location>
</feature>
<feature type="compositionally biased region" description="Pro residues" evidence="2">
    <location>
        <begin position="739"/>
        <end position="763"/>
    </location>
</feature>
<feature type="coiled-coil region" evidence="1">
    <location>
        <begin position="780"/>
        <end position="810"/>
    </location>
</feature>
<feature type="compositionally biased region" description="Pro residues" evidence="2">
    <location>
        <begin position="708"/>
        <end position="732"/>
    </location>
</feature>
<feature type="region of interest" description="Disordered" evidence="2">
    <location>
        <begin position="564"/>
        <end position="603"/>
    </location>
</feature>
<keyword evidence="1" id="KW-0175">Coiled coil</keyword>
<proteinExistence type="predicted"/>
<feature type="region of interest" description="Disordered" evidence="2">
    <location>
        <begin position="1"/>
        <end position="220"/>
    </location>
</feature>
<organism evidence="3">
    <name type="scientific">Alexandrium monilatum</name>
    <dbReference type="NCBI Taxonomy" id="311494"/>
    <lineage>
        <taxon>Eukaryota</taxon>
        <taxon>Sar</taxon>
        <taxon>Alveolata</taxon>
        <taxon>Dinophyceae</taxon>
        <taxon>Gonyaulacales</taxon>
        <taxon>Pyrocystaceae</taxon>
        <taxon>Alexandrium</taxon>
    </lineage>
</organism>
<dbReference type="GO" id="GO:0003723">
    <property type="term" value="F:RNA binding"/>
    <property type="evidence" value="ECO:0007669"/>
    <property type="project" value="InterPro"/>
</dbReference>
<dbReference type="GO" id="GO:0002218">
    <property type="term" value="P:activation of innate immune response"/>
    <property type="evidence" value="ECO:0007669"/>
    <property type="project" value="InterPro"/>
</dbReference>
<dbReference type="InterPro" id="IPR042509">
    <property type="entry name" value="ZCCHC3"/>
</dbReference>
<evidence type="ECO:0000313" key="3">
    <source>
        <dbReference type="EMBL" id="CAE4603517.1"/>
    </source>
</evidence>
<evidence type="ECO:0000256" key="1">
    <source>
        <dbReference type="SAM" id="Coils"/>
    </source>
</evidence>
<evidence type="ECO:0008006" key="4">
    <source>
        <dbReference type="Google" id="ProtNLM"/>
    </source>
</evidence>
<protein>
    <recommendedName>
        <fullName evidence="4">CCHC-type domain-containing protein</fullName>
    </recommendedName>
</protein>